<dbReference type="Gene3D" id="2.130.10.30">
    <property type="entry name" value="Regulator of chromosome condensation 1/beta-lactamase-inhibitor protein II"/>
    <property type="match status" value="1"/>
</dbReference>
<protein>
    <submittedName>
        <fullName evidence="4">Predicted protein</fullName>
    </submittedName>
</protein>
<dbReference type="Pfam" id="PF13540">
    <property type="entry name" value="RCC1_2"/>
    <property type="match status" value="1"/>
</dbReference>
<keyword evidence="5" id="KW-1185">Reference proteome</keyword>
<dbReference type="PROSITE" id="PS00134">
    <property type="entry name" value="TRYPSIN_HIS"/>
    <property type="match status" value="1"/>
</dbReference>
<feature type="repeat" description="RCC1" evidence="1">
    <location>
        <begin position="423"/>
        <end position="482"/>
    </location>
</feature>
<dbReference type="PROSITE" id="PS50240">
    <property type="entry name" value="TRYPSIN_DOM"/>
    <property type="match status" value="1"/>
</dbReference>
<evidence type="ECO:0000313" key="5">
    <source>
        <dbReference type="Proteomes" id="UP000006671"/>
    </source>
</evidence>
<dbReference type="OrthoDB" id="6380398at2759"/>
<organism evidence="5">
    <name type="scientific">Naegleria gruberi</name>
    <name type="common">Amoeba</name>
    <dbReference type="NCBI Taxonomy" id="5762"/>
    <lineage>
        <taxon>Eukaryota</taxon>
        <taxon>Discoba</taxon>
        <taxon>Heterolobosea</taxon>
        <taxon>Tetramitia</taxon>
        <taxon>Eutetramitia</taxon>
        <taxon>Vahlkampfiidae</taxon>
        <taxon>Naegleria</taxon>
    </lineage>
</organism>
<dbReference type="InterPro" id="IPR051553">
    <property type="entry name" value="Ran_GTPase-activating"/>
</dbReference>
<feature type="domain" description="Peptidase S1" evidence="3">
    <location>
        <begin position="16"/>
        <end position="264"/>
    </location>
</feature>
<evidence type="ECO:0000259" key="3">
    <source>
        <dbReference type="PROSITE" id="PS50240"/>
    </source>
</evidence>
<evidence type="ECO:0000256" key="1">
    <source>
        <dbReference type="PROSITE-ProRule" id="PRU00235"/>
    </source>
</evidence>
<dbReference type="InterPro" id="IPR000408">
    <property type="entry name" value="Reg_chr_condens"/>
</dbReference>
<dbReference type="SMART" id="SM00020">
    <property type="entry name" value="Tryp_SPc"/>
    <property type="match status" value="1"/>
</dbReference>
<keyword evidence="2" id="KW-0732">Signal</keyword>
<dbReference type="SUPFAM" id="SSF50985">
    <property type="entry name" value="RCC1/BLIP-II"/>
    <property type="match status" value="1"/>
</dbReference>
<feature type="signal peptide" evidence="2">
    <location>
        <begin position="1"/>
        <end position="19"/>
    </location>
</feature>
<dbReference type="InterPro" id="IPR043504">
    <property type="entry name" value="Peptidase_S1_PA_chymotrypsin"/>
</dbReference>
<gene>
    <name evidence="4" type="ORF">NAEGRDRAFT_74003</name>
</gene>
<dbReference type="PRINTS" id="PR00722">
    <property type="entry name" value="CHYMOTRYPSIN"/>
</dbReference>
<sequence length="669" mass="74296">MKPITLWLICAFLISIVHGSLKIYNGEPVNEHIPFIVSLKIPNDLCGGSILNERFILTAAHCFWFAKECEDIIVGAGSNILDAPLQQRKTPFHRDQYVPPTFDAKGKCLFSDLRIVDLGAGNELIFDGTVSPALLDTNGPTVGASVTFAGWGIRNENSPHSQKLFKTTEIIQDYKTCPITDENFLHCTPNESSGQFCAWNEKSISCPGDSGSPVFYVANDKSKIVTGVVSATTAYEKKTCLQPGQKDLHTSVAKHTNWIIEYTNQNTLYGWGRMDDHFLFWRENPSQDDSLTNPKIIKMNPSEGVMPILRKLRPTKGKFALGISASNRLYLWGRGNQYQLGNGKNSDILHPTVHNFVLENILDACGGYSHSLALSTDGKVYEWGTLADAIKKTPTVVVFPNNDKIKSISCGHSHNLAVSQDMKRLYFWGKNQYGEGGNIKGACASNPKAFIERPILISIDNNDFTIISICAGDSTSYEVTSKGHVYSWGYNEQSLLGTGISSICIGIPTKISVENAERMYCGDQMCFVKAVNNVYGWGINKFNEIDESGLPIISPIITNIESASDITIGNDFVLYKISDSWYGKGNNYMVSGPSNFNKGVDIECTNYYCFVFGQSVKLRIDVTFKYNQNYGLFESGLGDYEILLILFSLYTPVVLRNRNKRNGGRKRSF</sequence>
<dbReference type="Gene3D" id="2.40.10.10">
    <property type="entry name" value="Trypsin-like serine proteases"/>
    <property type="match status" value="1"/>
</dbReference>
<proteinExistence type="predicted"/>
<feature type="repeat" description="RCC1" evidence="1">
    <location>
        <begin position="378"/>
        <end position="421"/>
    </location>
</feature>
<dbReference type="AlphaFoldDB" id="D2VXY5"/>
<name>D2VXY5_NAEGR</name>
<feature type="chain" id="PRO_5003038735" evidence="2">
    <location>
        <begin position="20"/>
        <end position="669"/>
    </location>
</feature>
<dbReference type="KEGG" id="ngr:NAEGRDRAFT_74003"/>
<dbReference type="Proteomes" id="UP000006671">
    <property type="component" value="Unassembled WGS sequence"/>
</dbReference>
<accession>D2VXY5</accession>
<dbReference type="eggNOG" id="KOG3627">
    <property type="taxonomic scope" value="Eukaryota"/>
</dbReference>
<reference evidence="4 5" key="1">
    <citation type="journal article" date="2010" name="Cell">
        <title>The genome of Naegleria gruberi illuminates early eukaryotic versatility.</title>
        <authorList>
            <person name="Fritz-Laylin L.K."/>
            <person name="Prochnik S.E."/>
            <person name="Ginger M.L."/>
            <person name="Dacks J.B."/>
            <person name="Carpenter M.L."/>
            <person name="Field M.C."/>
            <person name="Kuo A."/>
            <person name="Paredez A."/>
            <person name="Chapman J."/>
            <person name="Pham J."/>
            <person name="Shu S."/>
            <person name="Neupane R."/>
            <person name="Cipriano M."/>
            <person name="Mancuso J."/>
            <person name="Tu H."/>
            <person name="Salamov A."/>
            <person name="Lindquist E."/>
            <person name="Shapiro H."/>
            <person name="Lucas S."/>
            <person name="Grigoriev I.V."/>
            <person name="Cande W.Z."/>
            <person name="Fulton C."/>
            <person name="Rokhsar D.S."/>
            <person name="Dawson S.C."/>
        </authorList>
    </citation>
    <scope>NUCLEOTIDE SEQUENCE [LARGE SCALE GENOMIC DNA]</scope>
    <source>
        <strain evidence="4 5">NEG-M</strain>
    </source>
</reference>
<dbReference type="PROSITE" id="PS50012">
    <property type="entry name" value="RCC1_3"/>
    <property type="match status" value="4"/>
</dbReference>
<dbReference type="Pfam" id="PF00089">
    <property type="entry name" value="Trypsin"/>
    <property type="match status" value="1"/>
</dbReference>
<evidence type="ECO:0000256" key="2">
    <source>
        <dbReference type="SAM" id="SignalP"/>
    </source>
</evidence>
<feature type="repeat" description="RCC1" evidence="1">
    <location>
        <begin position="327"/>
        <end position="377"/>
    </location>
</feature>
<dbReference type="InterPro" id="IPR001254">
    <property type="entry name" value="Trypsin_dom"/>
</dbReference>
<dbReference type="Pfam" id="PF00415">
    <property type="entry name" value="RCC1"/>
    <property type="match status" value="2"/>
</dbReference>
<dbReference type="VEuPathDB" id="AmoebaDB:NAEGRDRAFT_74003"/>
<dbReference type="InterPro" id="IPR018114">
    <property type="entry name" value="TRYPSIN_HIS"/>
</dbReference>
<dbReference type="PANTHER" id="PTHR45982">
    <property type="entry name" value="REGULATOR OF CHROMOSOME CONDENSATION"/>
    <property type="match status" value="1"/>
</dbReference>
<dbReference type="EMBL" id="GG738909">
    <property type="protein sequence ID" value="EFC38276.1"/>
    <property type="molecule type" value="Genomic_DNA"/>
</dbReference>
<dbReference type="PANTHER" id="PTHR45982:SF1">
    <property type="entry name" value="REGULATOR OF CHROMOSOME CONDENSATION"/>
    <property type="match status" value="1"/>
</dbReference>
<dbReference type="GO" id="GO:0006508">
    <property type="term" value="P:proteolysis"/>
    <property type="evidence" value="ECO:0007669"/>
    <property type="project" value="InterPro"/>
</dbReference>
<dbReference type="InterPro" id="IPR009003">
    <property type="entry name" value="Peptidase_S1_PA"/>
</dbReference>
<dbReference type="GeneID" id="8863514"/>
<dbReference type="GO" id="GO:0004252">
    <property type="term" value="F:serine-type endopeptidase activity"/>
    <property type="evidence" value="ECO:0007669"/>
    <property type="project" value="InterPro"/>
</dbReference>
<dbReference type="PROSITE" id="PS00626">
    <property type="entry name" value="RCC1_2"/>
    <property type="match status" value="1"/>
</dbReference>
<evidence type="ECO:0000313" key="4">
    <source>
        <dbReference type="EMBL" id="EFC38276.1"/>
    </source>
</evidence>
<dbReference type="InterPro" id="IPR001314">
    <property type="entry name" value="Peptidase_S1A"/>
</dbReference>
<dbReference type="RefSeq" id="XP_002671020.1">
    <property type="nucleotide sequence ID" value="XM_002670974.1"/>
</dbReference>
<dbReference type="InterPro" id="IPR009091">
    <property type="entry name" value="RCC1/BLIP-II"/>
</dbReference>
<dbReference type="InParanoid" id="D2VXY5"/>
<feature type="repeat" description="RCC1" evidence="1">
    <location>
        <begin position="483"/>
        <end position="532"/>
    </location>
</feature>
<dbReference type="SUPFAM" id="SSF50494">
    <property type="entry name" value="Trypsin-like serine proteases"/>
    <property type="match status" value="1"/>
</dbReference>
<dbReference type="eggNOG" id="KOG1426">
    <property type="taxonomic scope" value="Eukaryota"/>
</dbReference>